<feature type="domain" description="PCI" evidence="4">
    <location>
        <begin position="113"/>
        <end position="246"/>
    </location>
</feature>
<comment type="caution">
    <text evidence="5">The sequence shown here is derived from an EMBL/GenBank/DDBJ whole genome shotgun (WGS) entry which is preliminary data.</text>
</comment>
<organism evidence="5 6">
    <name type="scientific">Gossypium trilobum</name>
    <dbReference type="NCBI Taxonomy" id="34281"/>
    <lineage>
        <taxon>Eukaryota</taxon>
        <taxon>Viridiplantae</taxon>
        <taxon>Streptophyta</taxon>
        <taxon>Embryophyta</taxon>
        <taxon>Tracheophyta</taxon>
        <taxon>Spermatophyta</taxon>
        <taxon>Magnoliopsida</taxon>
        <taxon>eudicotyledons</taxon>
        <taxon>Gunneridae</taxon>
        <taxon>Pentapetalae</taxon>
        <taxon>rosids</taxon>
        <taxon>malvids</taxon>
        <taxon>Malvales</taxon>
        <taxon>Malvaceae</taxon>
        <taxon>Malvoideae</taxon>
        <taxon>Gossypium</taxon>
    </lineage>
</organism>
<dbReference type="InterPro" id="IPR000717">
    <property type="entry name" value="PCI_dom"/>
</dbReference>
<sequence>MVDDMIEPDENESQNGADYNDTIHIWRNLVAFLQRIDNEFFESLQCIDPHTHEYVERLRDEPMFLVLAQNVHEYLKQVYDAMWKLVELSEAGGVEKDSDEPEERSKQRRQMSYHKHINLELLEAVHLICAMLLEVPNMASNTLNAKHKVISKTSRQLLEVSERQTFMGPPENVRNHVIAATQALRKGDFQKAFNVINSLDVHSTISRKMINEELHASWDQPTQCIIFHEVDHSKMQALAFQLVEKL</sequence>
<evidence type="ECO:0000256" key="1">
    <source>
        <dbReference type="ARBA" id="ARBA00022490"/>
    </source>
</evidence>
<evidence type="ECO:0000259" key="4">
    <source>
        <dbReference type="PROSITE" id="PS50250"/>
    </source>
</evidence>
<dbReference type="InterPro" id="IPR008905">
    <property type="entry name" value="EIF3C_N_dom"/>
</dbReference>
<dbReference type="AlphaFoldDB" id="A0A7J9DGX7"/>
<dbReference type="EMBL" id="JABEZW010000002">
    <property type="protein sequence ID" value="MBA0759824.1"/>
    <property type="molecule type" value="Genomic_DNA"/>
</dbReference>
<dbReference type="GO" id="GO:0003743">
    <property type="term" value="F:translation initiation factor activity"/>
    <property type="evidence" value="ECO:0007669"/>
    <property type="project" value="UniProtKB-KW"/>
</dbReference>
<dbReference type="GO" id="GO:0031369">
    <property type="term" value="F:translation initiation factor binding"/>
    <property type="evidence" value="ECO:0007669"/>
    <property type="project" value="InterPro"/>
</dbReference>
<dbReference type="Proteomes" id="UP000593568">
    <property type="component" value="Unassembled WGS sequence"/>
</dbReference>
<reference evidence="5 6" key="1">
    <citation type="journal article" date="2019" name="Genome Biol. Evol.">
        <title>Insights into the evolution of the New World diploid cottons (Gossypium, subgenus Houzingenia) based on genome sequencing.</title>
        <authorList>
            <person name="Grover C.E."/>
            <person name="Arick M.A. 2nd"/>
            <person name="Thrash A."/>
            <person name="Conover J.L."/>
            <person name="Sanders W.S."/>
            <person name="Peterson D.G."/>
            <person name="Frelichowski J.E."/>
            <person name="Scheffler J.A."/>
            <person name="Scheffler B.E."/>
            <person name="Wendel J.F."/>
        </authorList>
    </citation>
    <scope>NUCLEOTIDE SEQUENCE [LARGE SCALE GENOMIC DNA]</scope>
    <source>
        <strain evidence="5">8</strain>
        <tissue evidence="5">Leaf</tissue>
    </source>
</reference>
<proteinExistence type="predicted"/>
<evidence type="ECO:0000256" key="3">
    <source>
        <dbReference type="ARBA" id="ARBA00022917"/>
    </source>
</evidence>
<keyword evidence="6" id="KW-1185">Reference proteome</keyword>
<keyword evidence="1" id="KW-0963">Cytoplasm</keyword>
<dbReference type="PANTHER" id="PTHR13937:SF0">
    <property type="entry name" value="EUKARYOTIC TRANSLATION INITIATION FACTOR 3 SUBUNIT C-RELATED"/>
    <property type="match status" value="1"/>
</dbReference>
<accession>A0A7J9DGX7</accession>
<protein>
    <recommendedName>
        <fullName evidence="4">PCI domain-containing protein</fullName>
    </recommendedName>
</protein>
<dbReference type="Pfam" id="PF05470">
    <property type="entry name" value="eIF-3c_N"/>
    <property type="match status" value="2"/>
</dbReference>
<evidence type="ECO:0000313" key="5">
    <source>
        <dbReference type="EMBL" id="MBA0759824.1"/>
    </source>
</evidence>
<dbReference type="GO" id="GO:0003723">
    <property type="term" value="F:RNA binding"/>
    <property type="evidence" value="ECO:0007669"/>
    <property type="project" value="InterPro"/>
</dbReference>
<gene>
    <name evidence="5" type="ORF">Gotri_022648</name>
</gene>
<dbReference type="InterPro" id="IPR027516">
    <property type="entry name" value="EIF3C"/>
</dbReference>
<evidence type="ECO:0000256" key="2">
    <source>
        <dbReference type="ARBA" id="ARBA00022540"/>
    </source>
</evidence>
<name>A0A7J9DGX7_9ROSI</name>
<keyword evidence="3" id="KW-0648">Protein biosynthesis</keyword>
<dbReference type="PANTHER" id="PTHR13937">
    <property type="entry name" value="EUKARYOTIC TRANSLATION INITATION FACTOR 3, SUBUNIT 8 EIF3S8 -RELATED"/>
    <property type="match status" value="1"/>
</dbReference>
<dbReference type="PROSITE" id="PS50250">
    <property type="entry name" value="PCI"/>
    <property type="match status" value="1"/>
</dbReference>
<keyword evidence="2" id="KW-0396">Initiation factor</keyword>
<dbReference type="GO" id="GO:0005852">
    <property type="term" value="C:eukaryotic translation initiation factor 3 complex"/>
    <property type="evidence" value="ECO:0007669"/>
    <property type="project" value="InterPro"/>
</dbReference>
<evidence type="ECO:0000313" key="6">
    <source>
        <dbReference type="Proteomes" id="UP000593568"/>
    </source>
</evidence>